<dbReference type="Pfam" id="PF17181">
    <property type="entry name" value="EPF"/>
    <property type="match status" value="1"/>
</dbReference>
<evidence type="ECO:0000313" key="2">
    <source>
        <dbReference type="Proteomes" id="UP000287651"/>
    </source>
</evidence>
<dbReference type="AlphaFoldDB" id="A0A426XMA5"/>
<accession>A0A426XMA5</accession>
<organism evidence="1 2">
    <name type="scientific">Ensete ventricosum</name>
    <name type="common">Abyssinian banana</name>
    <name type="synonym">Musa ensete</name>
    <dbReference type="NCBI Taxonomy" id="4639"/>
    <lineage>
        <taxon>Eukaryota</taxon>
        <taxon>Viridiplantae</taxon>
        <taxon>Streptophyta</taxon>
        <taxon>Embryophyta</taxon>
        <taxon>Tracheophyta</taxon>
        <taxon>Spermatophyta</taxon>
        <taxon>Magnoliopsida</taxon>
        <taxon>Liliopsida</taxon>
        <taxon>Zingiberales</taxon>
        <taxon>Musaceae</taxon>
        <taxon>Ensete</taxon>
    </lineage>
</organism>
<gene>
    <name evidence="1" type="ORF">B296_00043591</name>
</gene>
<sequence>ETAEDGVGEGVYATTGSSLPDCSHACGPCLPCKRVMVQLHGLPCVVTMDSKNHVFYSSISLEGESEREEG</sequence>
<feature type="non-terminal residue" evidence="1">
    <location>
        <position position="1"/>
    </location>
</feature>
<evidence type="ECO:0000313" key="1">
    <source>
        <dbReference type="EMBL" id="RRT40570.1"/>
    </source>
</evidence>
<dbReference type="Proteomes" id="UP000287651">
    <property type="component" value="Unassembled WGS sequence"/>
</dbReference>
<proteinExistence type="predicted"/>
<comment type="caution">
    <text evidence="1">The sequence shown here is derived from an EMBL/GenBank/DDBJ whole genome shotgun (WGS) entry which is preliminary data.</text>
</comment>
<protein>
    <submittedName>
        <fullName evidence="1">Uncharacterized protein</fullName>
    </submittedName>
</protein>
<reference evidence="1 2" key="1">
    <citation type="journal article" date="2014" name="Agronomy (Basel)">
        <title>A Draft Genome Sequence for Ensete ventricosum, the Drought-Tolerant Tree Against Hunger.</title>
        <authorList>
            <person name="Harrison J."/>
            <person name="Moore K.A."/>
            <person name="Paszkiewicz K."/>
            <person name="Jones T."/>
            <person name="Grant M."/>
            <person name="Ambacheew D."/>
            <person name="Muzemil S."/>
            <person name="Studholme D.J."/>
        </authorList>
    </citation>
    <scope>NUCLEOTIDE SEQUENCE [LARGE SCALE GENOMIC DNA]</scope>
</reference>
<name>A0A426XMA5_ENSVE</name>
<dbReference type="EMBL" id="AMZH03019272">
    <property type="protein sequence ID" value="RRT40570.1"/>
    <property type="molecule type" value="Genomic_DNA"/>
</dbReference>